<organism evidence="2 3">
    <name type="scientific">Maudiozyma humilis</name>
    <name type="common">Sour dough yeast</name>
    <name type="synonym">Kazachstania humilis</name>
    <dbReference type="NCBI Taxonomy" id="51915"/>
    <lineage>
        <taxon>Eukaryota</taxon>
        <taxon>Fungi</taxon>
        <taxon>Dikarya</taxon>
        <taxon>Ascomycota</taxon>
        <taxon>Saccharomycotina</taxon>
        <taxon>Saccharomycetes</taxon>
        <taxon>Saccharomycetales</taxon>
        <taxon>Saccharomycetaceae</taxon>
        <taxon>Maudiozyma</taxon>
    </lineage>
</organism>
<keyword evidence="3" id="KW-1185">Reference proteome</keyword>
<comment type="caution">
    <text evidence="2">The sequence shown here is derived from an EMBL/GenBank/DDBJ whole genome shotgun (WGS) entry which is preliminary data.</text>
</comment>
<evidence type="ECO:0000313" key="3">
    <source>
        <dbReference type="Proteomes" id="UP001377567"/>
    </source>
</evidence>
<name>A0AAV5RZ88_MAUHU</name>
<dbReference type="AlphaFoldDB" id="A0AAV5RZ88"/>
<evidence type="ECO:0000313" key="2">
    <source>
        <dbReference type="EMBL" id="GMM55918.1"/>
    </source>
</evidence>
<evidence type="ECO:0000256" key="1">
    <source>
        <dbReference type="SAM" id="Coils"/>
    </source>
</evidence>
<protein>
    <submittedName>
        <fullName evidence="2">Uncharacterized protein</fullName>
    </submittedName>
</protein>
<proteinExistence type="predicted"/>
<feature type="coiled-coil region" evidence="1">
    <location>
        <begin position="32"/>
        <end position="94"/>
    </location>
</feature>
<keyword evidence="1" id="KW-0175">Coiled coil</keyword>
<gene>
    <name evidence="2" type="ORF">DAKH74_025340</name>
</gene>
<accession>A0AAV5RZ88</accession>
<dbReference type="EMBL" id="BTGD01000006">
    <property type="protein sequence ID" value="GMM55918.1"/>
    <property type="molecule type" value="Genomic_DNA"/>
</dbReference>
<dbReference type="Proteomes" id="UP001377567">
    <property type="component" value="Unassembled WGS sequence"/>
</dbReference>
<reference evidence="2 3" key="1">
    <citation type="journal article" date="2023" name="Elife">
        <title>Identification of key yeast species and microbe-microbe interactions impacting larval growth of Drosophila in the wild.</title>
        <authorList>
            <person name="Mure A."/>
            <person name="Sugiura Y."/>
            <person name="Maeda R."/>
            <person name="Honda K."/>
            <person name="Sakurai N."/>
            <person name="Takahashi Y."/>
            <person name="Watada M."/>
            <person name="Katoh T."/>
            <person name="Gotoh A."/>
            <person name="Gotoh Y."/>
            <person name="Taniguchi I."/>
            <person name="Nakamura K."/>
            <person name="Hayashi T."/>
            <person name="Katayama T."/>
            <person name="Uemura T."/>
            <person name="Hattori Y."/>
        </authorList>
    </citation>
    <scope>NUCLEOTIDE SEQUENCE [LARGE SCALE GENOMIC DNA]</scope>
    <source>
        <strain evidence="2 3">KH-74</strain>
    </source>
</reference>
<sequence>MSDTTAPSADSWVDVKLTDREKVIADYFRKEIAEVNKRAACLAELVAEANNRKKILAEESKILAEESKILAEEIKKQKEEYQKQTELADSFKSRGDELSDALHIANAEMMRLKNKKRRVCKRK</sequence>